<name>A0A195DIQ4_9HYME</name>
<organism evidence="2 3">
    <name type="scientific">Trachymyrmex cornetzi</name>
    <dbReference type="NCBI Taxonomy" id="471704"/>
    <lineage>
        <taxon>Eukaryota</taxon>
        <taxon>Metazoa</taxon>
        <taxon>Ecdysozoa</taxon>
        <taxon>Arthropoda</taxon>
        <taxon>Hexapoda</taxon>
        <taxon>Insecta</taxon>
        <taxon>Pterygota</taxon>
        <taxon>Neoptera</taxon>
        <taxon>Endopterygota</taxon>
        <taxon>Hymenoptera</taxon>
        <taxon>Apocrita</taxon>
        <taxon>Aculeata</taxon>
        <taxon>Formicoidea</taxon>
        <taxon>Formicidae</taxon>
        <taxon>Myrmicinae</taxon>
        <taxon>Trachymyrmex</taxon>
    </lineage>
</organism>
<accession>A0A195DIQ4</accession>
<dbReference type="Proteomes" id="UP000078492">
    <property type="component" value="Unassembled WGS sequence"/>
</dbReference>
<keyword evidence="3" id="KW-1185">Reference proteome</keyword>
<reference evidence="2 3" key="1">
    <citation type="submission" date="2015-09" db="EMBL/GenBank/DDBJ databases">
        <title>Trachymyrmex cornetzi WGS genome.</title>
        <authorList>
            <person name="Nygaard S."/>
            <person name="Hu H."/>
            <person name="Boomsma J."/>
            <person name="Zhang G."/>
        </authorList>
    </citation>
    <scope>NUCLEOTIDE SEQUENCE [LARGE SCALE GENOMIC DNA]</scope>
    <source>
        <strain evidence="2">Tcor2-1</strain>
        <tissue evidence="2">Whole body</tissue>
    </source>
</reference>
<protein>
    <submittedName>
        <fullName evidence="2">Uncharacterized protein</fullName>
    </submittedName>
</protein>
<sequence length="318" mass="36359">MLMPYIRNYKYESQPQHLVILTCKPPVKRNSSTAANNDTYKCCEGWRAVSPIEKGRRLEVRRGVAERKDDRAKEAAGALQEFTTGPVHEHVKVGPGAHGWLPSRMSSTCVNSYVDEDLKKLIESQRSISRSFMLDKRSFKMRIQGTRHKNLTVSPRVRGHAPGGAFDPRFRNDKDSPEITKIPQRSIVDTTLSVDDRFQHDRAIPAKCRLRLKRSRGAVACPDEGEPAKVERWRAARSRFYQPIINGDGFAPFQRRNWSATISVRFYLGRVQPGAAITTAIIVDYRRSEYNRVEMQLWSTATDWTDRRTLRGRTSVAV</sequence>
<gene>
    <name evidence="2" type="ORF">ALC57_15064</name>
</gene>
<evidence type="ECO:0000313" key="2">
    <source>
        <dbReference type="EMBL" id="KYN12785.1"/>
    </source>
</evidence>
<proteinExistence type="predicted"/>
<dbReference type="AlphaFoldDB" id="A0A195DIQ4"/>
<dbReference type="EMBL" id="KQ980804">
    <property type="protein sequence ID" value="KYN12785.1"/>
    <property type="molecule type" value="Genomic_DNA"/>
</dbReference>
<evidence type="ECO:0000313" key="3">
    <source>
        <dbReference type="Proteomes" id="UP000078492"/>
    </source>
</evidence>
<feature type="region of interest" description="Disordered" evidence="1">
    <location>
        <begin position="154"/>
        <end position="176"/>
    </location>
</feature>
<evidence type="ECO:0000256" key="1">
    <source>
        <dbReference type="SAM" id="MobiDB-lite"/>
    </source>
</evidence>